<dbReference type="AlphaFoldDB" id="A0A7J6S1I6"/>
<reference evidence="1 2" key="1">
    <citation type="submission" date="2020-04" db="EMBL/GenBank/DDBJ databases">
        <title>Perkinsus olseni comparative genomics.</title>
        <authorList>
            <person name="Bogema D.R."/>
        </authorList>
    </citation>
    <scope>NUCLEOTIDE SEQUENCE [LARGE SCALE GENOMIC DNA]</scope>
    <source>
        <strain evidence="1">ATCC PRA-205</strain>
    </source>
</reference>
<dbReference type="Gene3D" id="1.25.10.10">
    <property type="entry name" value="Leucine-rich Repeat Variant"/>
    <property type="match status" value="1"/>
</dbReference>
<dbReference type="Proteomes" id="UP000574390">
    <property type="component" value="Unassembled WGS sequence"/>
</dbReference>
<evidence type="ECO:0000313" key="2">
    <source>
        <dbReference type="Proteomes" id="UP000574390"/>
    </source>
</evidence>
<comment type="caution">
    <text evidence="1">The sequence shown here is derived from an EMBL/GenBank/DDBJ whole genome shotgun (WGS) entry which is preliminary data.</text>
</comment>
<dbReference type="InterPro" id="IPR016024">
    <property type="entry name" value="ARM-type_fold"/>
</dbReference>
<organism evidence="1 2">
    <name type="scientific">Perkinsus olseni</name>
    <name type="common">Perkinsus atlanticus</name>
    <dbReference type="NCBI Taxonomy" id="32597"/>
    <lineage>
        <taxon>Eukaryota</taxon>
        <taxon>Sar</taxon>
        <taxon>Alveolata</taxon>
        <taxon>Perkinsozoa</taxon>
        <taxon>Perkinsea</taxon>
        <taxon>Perkinsida</taxon>
        <taxon>Perkinsidae</taxon>
        <taxon>Perkinsus</taxon>
    </lineage>
</organism>
<gene>
    <name evidence="1" type="ORF">FOZ62_023275</name>
</gene>
<accession>A0A7J6S1I6</accession>
<evidence type="ECO:0000313" key="1">
    <source>
        <dbReference type="EMBL" id="KAF4726591.1"/>
    </source>
</evidence>
<dbReference type="EMBL" id="JABANM010018137">
    <property type="protein sequence ID" value="KAF4726591.1"/>
    <property type="molecule type" value="Genomic_DNA"/>
</dbReference>
<proteinExistence type="predicted"/>
<sequence>MSSFGELIAALQSVRSVKDKRQAIRGWSKAIQPLLSSLDREAQIYAALAAANLTSFDISHDVLCEHGAIPELLQVAHDSDEPDLVVYGLLALGNLAGSPSTRSAMMNYKVLPAVYSIYTRLAKLGDAGTRKEEARVKVAALFALSNLSGCANHSEMMMNHLNVHEAVWKDLFDPSQRVMAQALE</sequence>
<feature type="non-terminal residue" evidence="1">
    <location>
        <position position="184"/>
    </location>
</feature>
<protein>
    <submittedName>
        <fullName evidence="1">Uncharacterized protein</fullName>
    </submittedName>
</protein>
<dbReference type="SUPFAM" id="SSF48371">
    <property type="entry name" value="ARM repeat"/>
    <property type="match status" value="1"/>
</dbReference>
<name>A0A7J6S1I6_PEROL</name>
<dbReference type="InterPro" id="IPR011989">
    <property type="entry name" value="ARM-like"/>
</dbReference>